<gene>
    <name evidence="1" type="ORF">CVD27_15710</name>
</gene>
<accession>A0A2N5HCM6</accession>
<evidence type="ECO:0000313" key="2">
    <source>
        <dbReference type="Proteomes" id="UP000234950"/>
    </source>
</evidence>
<evidence type="ECO:0000313" key="1">
    <source>
        <dbReference type="EMBL" id="PLS03262.1"/>
    </source>
</evidence>
<organism evidence="1 2">
    <name type="scientific">Neobacillus cucumis</name>
    <dbReference type="NCBI Taxonomy" id="1740721"/>
    <lineage>
        <taxon>Bacteria</taxon>
        <taxon>Bacillati</taxon>
        <taxon>Bacillota</taxon>
        <taxon>Bacilli</taxon>
        <taxon>Bacillales</taxon>
        <taxon>Bacillaceae</taxon>
        <taxon>Neobacillus</taxon>
    </lineage>
</organism>
<dbReference type="AlphaFoldDB" id="A0A2N5HCM6"/>
<comment type="caution">
    <text evidence="1">The sequence shown here is derived from an EMBL/GenBank/DDBJ whole genome shotgun (WGS) entry which is preliminary data.</text>
</comment>
<dbReference type="Proteomes" id="UP000234950">
    <property type="component" value="Unassembled WGS sequence"/>
</dbReference>
<dbReference type="InterPro" id="IPR018743">
    <property type="entry name" value="DUF2292"/>
</dbReference>
<name>A0A2N5HCM6_9BACI</name>
<proteinExistence type="predicted"/>
<reference evidence="1 2" key="1">
    <citation type="submission" date="2017-11" db="EMBL/GenBank/DDBJ databases">
        <title>Comparitive Functional Genomics of Dry Heat Resistant strains isolated from the Viking Spacecraft.</title>
        <authorList>
            <person name="Seuylemezian A."/>
            <person name="Cooper K."/>
            <person name="Vaishampayan P."/>
        </authorList>
    </citation>
    <scope>NUCLEOTIDE SEQUENCE [LARGE SCALE GENOMIC DNA]</scope>
    <source>
        <strain evidence="1 2">V32-6</strain>
    </source>
</reference>
<sequence>MDQERTKVILEALKNIEYGSLTITIHDGAITQIDRTEKTRFELRRSSAKNQRV</sequence>
<dbReference type="Pfam" id="PF10055">
    <property type="entry name" value="DUF2292"/>
    <property type="match status" value="1"/>
</dbReference>
<protein>
    <submittedName>
        <fullName evidence="1">DUF2292 domain-containing protein</fullName>
    </submittedName>
</protein>
<dbReference type="EMBL" id="PGVE01000063">
    <property type="protein sequence ID" value="PLS03262.1"/>
    <property type="molecule type" value="Genomic_DNA"/>
</dbReference>
<dbReference type="OrthoDB" id="2382414at2"/>
<keyword evidence="2" id="KW-1185">Reference proteome</keyword>